<organism evidence="2 3">
    <name type="scientific">Eiseniibacteriota bacterium</name>
    <dbReference type="NCBI Taxonomy" id="2212470"/>
    <lineage>
        <taxon>Bacteria</taxon>
        <taxon>Candidatus Eiseniibacteriota</taxon>
    </lineage>
</organism>
<dbReference type="PANTHER" id="PTHR34448:SF1">
    <property type="entry name" value="BLL6088 PROTEIN"/>
    <property type="match status" value="1"/>
</dbReference>
<evidence type="ECO:0000313" key="2">
    <source>
        <dbReference type="EMBL" id="MBI5169413.1"/>
    </source>
</evidence>
<dbReference type="GO" id="GO:0046872">
    <property type="term" value="F:metal ion binding"/>
    <property type="evidence" value="ECO:0007669"/>
    <property type="project" value="UniProtKB-KW"/>
</dbReference>
<dbReference type="AlphaFoldDB" id="A0A933SCU0"/>
<dbReference type="Proteomes" id="UP000696931">
    <property type="component" value="Unassembled WGS sequence"/>
</dbReference>
<reference evidence="2" key="1">
    <citation type="submission" date="2020-07" db="EMBL/GenBank/DDBJ databases">
        <title>Huge and variable diversity of episymbiotic CPR bacteria and DPANN archaea in groundwater ecosystems.</title>
        <authorList>
            <person name="He C.Y."/>
            <person name="Keren R."/>
            <person name="Whittaker M."/>
            <person name="Farag I.F."/>
            <person name="Doudna J."/>
            <person name="Cate J.H.D."/>
            <person name="Banfield J.F."/>
        </authorList>
    </citation>
    <scope>NUCLEOTIDE SEQUENCE</scope>
    <source>
        <strain evidence="2">NC_groundwater_1813_Pr3_B-0.1um_71_17</strain>
    </source>
</reference>
<evidence type="ECO:0000313" key="3">
    <source>
        <dbReference type="Proteomes" id="UP000696931"/>
    </source>
</evidence>
<accession>A0A933SCU0</accession>
<proteinExistence type="predicted"/>
<name>A0A933SCU0_UNCEI</name>
<sequence>MNERPLEAPELIALVHRVFAPTKADTRLALLVDLPDPALGDHPGWAARRAMAAQWAALLREHRDTLGLNTRLFVYRNAGTNNADLPPTMQPASPDAMPADASALDATRAVPTAEVVATHSILIAPTELSATAPLKLLARTHGFRAATMPGFAPSMIPALRLDYGEVRRRVRAIQALLDRADRAELAFVVDGRDTHALTLDLRHRTAHASDGVIDVPGTAGNVPSGEAYIVPYEGEIAGDPSGTCGTLPVQFGDAVAYFHIEGNRAVRVSGEAPAAAEHAAWLEREPAYGNIAELGLGVLADFGVKPVGEILLDEKLGLHVAFGRSDHFGGQVGAAAFSHAGAVVHIDRVYLPELQPRVIPRAVDLVFAGGSRYALMRDGAYVDGVFSA</sequence>
<evidence type="ECO:0008006" key="4">
    <source>
        <dbReference type="Google" id="ProtNLM"/>
    </source>
</evidence>
<protein>
    <recommendedName>
        <fullName evidence="4">Aminopeptidase</fullName>
    </recommendedName>
</protein>
<dbReference type="InterPro" id="IPR052170">
    <property type="entry name" value="M29_Exopeptidase"/>
</dbReference>
<gene>
    <name evidence="2" type="ORF">HZA61_08000</name>
</gene>
<keyword evidence="1" id="KW-0479">Metal-binding</keyword>
<dbReference type="PANTHER" id="PTHR34448">
    <property type="entry name" value="AMINOPEPTIDASE"/>
    <property type="match status" value="1"/>
</dbReference>
<evidence type="ECO:0000256" key="1">
    <source>
        <dbReference type="ARBA" id="ARBA00022723"/>
    </source>
</evidence>
<dbReference type="SUPFAM" id="SSF144052">
    <property type="entry name" value="Thermophilic metalloprotease-like"/>
    <property type="match status" value="1"/>
</dbReference>
<comment type="caution">
    <text evidence="2">The sequence shown here is derived from an EMBL/GenBank/DDBJ whole genome shotgun (WGS) entry which is preliminary data.</text>
</comment>
<dbReference type="EMBL" id="JACRIW010000051">
    <property type="protein sequence ID" value="MBI5169413.1"/>
    <property type="molecule type" value="Genomic_DNA"/>
</dbReference>